<dbReference type="Proteomes" id="UP000630594">
    <property type="component" value="Unassembled WGS sequence"/>
</dbReference>
<evidence type="ECO:0000313" key="1">
    <source>
        <dbReference type="EMBL" id="GGD10831.1"/>
    </source>
</evidence>
<organism evidence="1 2">
    <name type="scientific">Nocardioides daphniae</name>
    <dbReference type="NCBI Taxonomy" id="402297"/>
    <lineage>
        <taxon>Bacteria</taxon>
        <taxon>Bacillati</taxon>
        <taxon>Actinomycetota</taxon>
        <taxon>Actinomycetes</taxon>
        <taxon>Propionibacteriales</taxon>
        <taxon>Nocardioidaceae</taxon>
        <taxon>Nocardioides</taxon>
    </lineage>
</organism>
<dbReference type="EMBL" id="BMCK01000001">
    <property type="protein sequence ID" value="GGD10831.1"/>
    <property type="molecule type" value="Genomic_DNA"/>
</dbReference>
<accession>A0ABQ1Q1W7</accession>
<keyword evidence="2" id="KW-1185">Reference proteome</keyword>
<gene>
    <name evidence="1" type="ORF">GCM10007231_07010</name>
</gene>
<proteinExistence type="predicted"/>
<reference evidence="2" key="1">
    <citation type="journal article" date="2019" name="Int. J. Syst. Evol. Microbiol.">
        <title>The Global Catalogue of Microorganisms (GCM) 10K type strain sequencing project: providing services to taxonomists for standard genome sequencing and annotation.</title>
        <authorList>
            <consortium name="The Broad Institute Genomics Platform"/>
            <consortium name="The Broad Institute Genome Sequencing Center for Infectious Disease"/>
            <person name="Wu L."/>
            <person name="Ma J."/>
        </authorList>
    </citation>
    <scope>NUCLEOTIDE SEQUENCE [LARGE SCALE GENOMIC DNA]</scope>
    <source>
        <strain evidence="2">CCM 7403</strain>
    </source>
</reference>
<name>A0ABQ1Q1W7_9ACTN</name>
<sequence>MTAVLADDAKSIAVALVAAWRSLRGPVVDRLRRRMKLRESLELRAMGSSVNPGTSRE</sequence>
<evidence type="ECO:0000313" key="2">
    <source>
        <dbReference type="Proteomes" id="UP000630594"/>
    </source>
</evidence>
<comment type="caution">
    <text evidence="1">The sequence shown here is derived from an EMBL/GenBank/DDBJ whole genome shotgun (WGS) entry which is preliminary data.</text>
</comment>
<protein>
    <submittedName>
        <fullName evidence="1">Uncharacterized protein</fullName>
    </submittedName>
</protein>